<feature type="transmembrane region" description="Helical" evidence="1">
    <location>
        <begin position="39"/>
        <end position="60"/>
    </location>
</feature>
<evidence type="ECO:0000256" key="1">
    <source>
        <dbReference type="SAM" id="Phobius"/>
    </source>
</evidence>
<organism evidence="2 3">
    <name type="scientific">Desulfoluna butyratoxydans</name>
    <dbReference type="NCBI Taxonomy" id="231438"/>
    <lineage>
        <taxon>Bacteria</taxon>
        <taxon>Pseudomonadati</taxon>
        <taxon>Thermodesulfobacteriota</taxon>
        <taxon>Desulfobacteria</taxon>
        <taxon>Desulfobacterales</taxon>
        <taxon>Desulfolunaceae</taxon>
        <taxon>Desulfoluna</taxon>
    </lineage>
</organism>
<dbReference type="EMBL" id="CAADHO010000007">
    <property type="protein sequence ID" value="VFQ46036.1"/>
    <property type="molecule type" value="Genomic_DNA"/>
</dbReference>
<gene>
    <name evidence="2" type="ORF">MSL71_36990</name>
</gene>
<feature type="transmembrane region" description="Helical" evidence="1">
    <location>
        <begin position="6"/>
        <end position="27"/>
    </location>
</feature>
<dbReference type="Proteomes" id="UP000507962">
    <property type="component" value="Unassembled WGS sequence"/>
</dbReference>
<protein>
    <submittedName>
        <fullName evidence="2">Branched-chain amino acid transport azld</fullName>
    </submittedName>
</protein>
<name>A0A4U8YPB4_9BACT</name>
<feature type="transmembrane region" description="Helical" evidence="1">
    <location>
        <begin position="66"/>
        <end position="84"/>
    </location>
</feature>
<dbReference type="RefSeq" id="WP_180143280.1">
    <property type="nucleotide sequence ID" value="NZ_CAADHO010000007.1"/>
</dbReference>
<dbReference type="Pfam" id="PF05437">
    <property type="entry name" value="AzlD"/>
    <property type="match status" value="1"/>
</dbReference>
<keyword evidence="1" id="KW-0472">Membrane</keyword>
<reference evidence="2 3" key="1">
    <citation type="submission" date="2019-03" db="EMBL/GenBank/DDBJ databases">
        <authorList>
            <person name="Nijsse B."/>
        </authorList>
    </citation>
    <scope>NUCLEOTIDE SEQUENCE [LARGE SCALE GENOMIC DNA]</scope>
    <source>
        <strain evidence="2">Desulfoluna butyratoxydans MSL71</strain>
    </source>
</reference>
<dbReference type="InterPro" id="IPR008407">
    <property type="entry name" value="Brnchd-chn_aa_trnsp_AzlD"/>
</dbReference>
<keyword evidence="3" id="KW-1185">Reference proteome</keyword>
<accession>A0A4U8YPB4</accession>
<evidence type="ECO:0000313" key="2">
    <source>
        <dbReference type="EMBL" id="VFQ46036.1"/>
    </source>
</evidence>
<proteinExistence type="predicted"/>
<dbReference type="AlphaFoldDB" id="A0A4U8YPB4"/>
<keyword evidence="1" id="KW-1133">Transmembrane helix</keyword>
<sequence>MSHDAFFLVALLCGAVTFSERGAFLLLQRNREPHPKLTRALRLVPAAVLPALVTPSVFMHGGTLDLSVGNLRLLAGGIALAVALWRRSVFWTLASGLVSLWGLQWVTGTWG</sequence>
<keyword evidence="1" id="KW-0812">Transmembrane</keyword>
<evidence type="ECO:0000313" key="3">
    <source>
        <dbReference type="Proteomes" id="UP000507962"/>
    </source>
</evidence>